<organism evidence="2 3">
    <name type="scientific">Lophium mytilinum</name>
    <dbReference type="NCBI Taxonomy" id="390894"/>
    <lineage>
        <taxon>Eukaryota</taxon>
        <taxon>Fungi</taxon>
        <taxon>Dikarya</taxon>
        <taxon>Ascomycota</taxon>
        <taxon>Pezizomycotina</taxon>
        <taxon>Dothideomycetes</taxon>
        <taxon>Pleosporomycetidae</taxon>
        <taxon>Mytilinidiales</taxon>
        <taxon>Mytilinidiaceae</taxon>
        <taxon>Lophium</taxon>
    </lineage>
</organism>
<feature type="compositionally biased region" description="Low complexity" evidence="1">
    <location>
        <begin position="310"/>
        <end position="322"/>
    </location>
</feature>
<accession>A0A6A6QN27</accession>
<feature type="compositionally biased region" description="Low complexity" evidence="1">
    <location>
        <begin position="357"/>
        <end position="377"/>
    </location>
</feature>
<feature type="compositionally biased region" description="Low complexity" evidence="1">
    <location>
        <begin position="224"/>
        <end position="235"/>
    </location>
</feature>
<feature type="compositionally biased region" description="Basic and acidic residues" evidence="1">
    <location>
        <begin position="254"/>
        <end position="265"/>
    </location>
</feature>
<reference evidence="2" key="1">
    <citation type="journal article" date="2020" name="Stud. Mycol.">
        <title>101 Dothideomycetes genomes: a test case for predicting lifestyles and emergence of pathogens.</title>
        <authorList>
            <person name="Haridas S."/>
            <person name="Albert R."/>
            <person name="Binder M."/>
            <person name="Bloem J."/>
            <person name="Labutti K."/>
            <person name="Salamov A."/>
            <person name="Andreopoulos B."/>
            <person name="Baker S."/>
            <person name="Barry K."/>
            <person name="Bills G."/>
            <person name="Bluhm B."/>
            <person name="Cannon C."/>
            <person name="Castanera R."/>
            <person name="Culley D."/>
            <person name="Daum C."/>
            <person name="Ezra D."/>
            <person name="Gonzalez J."/>
            <person name="Henrissat B."/>
            <person name="Kuo A."/>
            <person name="Liang C."/>
            <person name="Lipzen A."/>
            <person name="Lutzoni F."/>
            <person name="Magnuson J."/>
            <person name="Mondo S."/>
            <person name="Nolan M."/>
            <person name="Ohm R."/>
            <person name="Pangilinan J."/>
            <person name="Park H.-J."/>
            <person name="Ramirez L."/>
            <person name="Alfaro M."/>
            <person name="Sun H."/>
            <person name="Tritt A."/>
            <person name="Yoshinaga Y."/>
            <person name="Zwiers L.-H."/>
            <person name="Turgeon B."/>
            <person name="Goodwin S."/>
            <person name="Spatafora J."/>
            <person name="Crous P."/>
            <person name="Grigoriev I."/>
        </authorList>
    </citation>
    <scope>NUCLEOTIDE SEQUENCE</scope>
    <source>
        <strain evidence="2">CBS 269.34</strain>
    </source>
</reference>
<name>A0A6A6QN27_9PEZI</name>
<keyword evidence="3" id="KW-1185">Reference proteome</keyword>
<feature type="compositionally biased region" description="Polar residues" evidence="1">
    <location>
        <begin position="41"/>
        <end position="57"/>
    </location>
</feature>
<feature type="region of interest" description="Disordered" evidence="1">
    <location>
        <begin position="347"/>
        <end position="377"/>
    </location>
</feature>
<evidence type="ECO:0000313" key="3">
    <source>
        <dbReference type="Proteomes" id="UP000799750"/>
    </source>
</evidence>
<feature type="compositionally biased region" description="Low complexity" evidence="1">
    <location>
        <begin position="175"/>
        <end position="195"/>
    </location>
</feature>
<evidence type="ECO:0000313" key="2">
    <source>
        <dbReference type="EMBL" id="KAF2493519.1"/>
    </source>
</evidence>
<evidence type="ECO:0000256" key="1">
    <source>
        <dbReference type="SAM" id="MobiDB-lite"/>
    </source>
</evidence>
<dbReference type="Proteomes" id="UP000799750">
    <property type="component" value="Unassembled WGS sequence"/>
</dbReference>
<dbReference type="AlphaFoldDB" id="A0A6A6QN27"/>
<feature type="region of interest" description="Disordered" evidence="1">
    <location>
        <begin position="130"/>
        <end position="195"/>
    </location>
</feature>
<feature type="region of interest" description="Disordered" evidence="1">
    <location>
        <begin position="1"/>
        <end position="116"/>
    </location>
</feature>
<sequence length="731" mass="79554">MGPARATRRSKPKKPSTNPPVTPSPLRQETVPEGVTASGKAANSSTKRPSLFSQPLGSSPPLFGQQPQGYRPLIFGPGSNTSLFGQQPLGPRPSLFDQQPQGFRPPLFGQQPQGSRSLLFGQQVLGSTSPLFPGRSFFNDPETTFPYPVPPLHLQSHPGSSPSVVNRGPDSVAQSHLPHLHSPPGSSPPLSNSTPNVLLAHRRLQEAQSIPASSPLSSSPPGPSTSSLVSSSRSPTLVNFTPGPPLLPPYPFSADRESSSSEEHTASSSFPQTGSPCLRLGNLFGDMDQSLPSAAGETGPDSDTSRGVEPPSSGPADASASDRGLDIFSGLRLSAFEPDLHPEGLQTETHRSASTLTVNAEASSSTSSTTNDTTTPAEAAKNRTIVEKDAIELAARLYANIKASDVLKHLDEHFPHDVPLRLRPAARDVDIWGEYSLTPLDAEYAQLRTLFDRNHGLADRARILELLRAAVMHIREEFNKVRENGPVRLTSTVVPFSPFHTALGQNELDVLNRILAMEQSELLTLRPEQRNAAITVKHVGGPAINEFIRLDKMMHQDQSQDDAPLNEAEVHLMASKLAQHAKETLKMSETQLQILKQRQNIQELFRNQLVMAKNCITTTRKHLAGRGQKAQQRAPVLGRTFTPPTVGPNEAHPDKVAELKRLKFHIFLEMSKYMPCDCIMETVVVDDEVYIPSPYTVAKCLKGFEPKPNLLALVKVRLEQILKAFNAKAEK</sequence>
<feature type="compositionally biased region" description="Pro residues" evidence="1">
    <location>
        <begin position="242"/>
        <end position="251"/>
    </location>
</feature>
<dbReference type="EMBL" id="MU004192">
    <property type="protein sequence ID" value="KAF2493519.1"/>
    <property type="molecule type" value="Genomic_DNA"/>
</dbReference>
<feature type="compositionally biased region" description="Basic residues" evidence="1">
    <location>
        <begin position="1"/>
        <end position="14"/>
    </location>
</feature>
<dbReference type="OrthoDB" id="10660509at2759"/>
<proteinExistence type="predicted"/>
<feature type="region of interest" description="Disordered" evidence="1">
    <location>
        <begin position="208"/>
        <end position="322"/>
    </location>
</feature>
<gene>
    <name evidence="2" type="ORF">BU16DRAFT_541200</name>
</gene>
<protein>
    <submittedName>
        <fullName evidence="2">Uncharacterized protein</fullName>
    </submittedName>
</protein>